<dbReference type="RefSeq" id="WP_157688471.1">
    <property type="nucleotide sequence ID" value="NZ_CP034345.1"/>
</dbReference>
<dbReference type="PANTHER" id="PTHR32494:SF5">
    <property type="entry name" value="ALLANTOATE AMIDOHYDROLASE"/>
    <property type="match status" value="1"/>
</dbReference>
<keyword evidence="4" id="KW-1185">Reference proteome</keyword>
<dbReference type="PIRSF" id="PIRSF001235">
    <property type="entry name" value="Amidase_carbamoylase"/>
    <property type="match status" value="1"/>
</dbReference>
<dbReference type="Pfam" id="PF01546">
    <property type="entry name" value="Peptidase_M20"/>
    <property type="match status" value="1"/>
</dbReference>
<feature type="domain" description="Peptidase M20 dimerisation" evidence="2">
    <location>
        <begin position="208"/>
        <end position="310"/>
    </location>
</feature>
<reference evidence="3 4" key="1">
    <citation type="submission" date="2018-12" db="EMBL/GenBank/DDBJ databases">
        <title>Complete genome sequence of Haloplanus rallus MBLA0036.</title>
        <authorList>
            <person name="Nam Y.-d."/>
            <person name="Kang J."/>
            <person name="Chung W.-H."/>
            <person name="Park Y.S."/>
        </authorList>
    </citation>
    <scope>NUCLEOTIDE SEQUENCE [LARGE SCALE GENOMIC DNA]</scope>
    <source>
        <strain evidence="3 4">MBLA0036</strain>
    </source>
</reference>
<dbReference type="InterPro" id="IPR036264">
    <property type="entry name" value="Bact_exopeptidase_dim_dom"/>
</dbReference>
<dbReference type="CDD" id="cd03884">
    <property type="entry name" value="M20_bAS"/>
    <property type="match status" value="1"/>
</dbReference>
<dbReference type="NCBIfam" id="NF006771">
    <property type="entry name" value="PRK09290.1-5"/>
    <property type="match status" value="1"/>
</dbReference>
<dbReference type="AlphaFoldDB" id="A0A6B9F797"/>
<dbReference type="KEGG" id="hra:EI982_05255"/>
<keyword evidence="1 3" id="KW-0378">Hydrolase</keyword>
<evidence type="ECO:0000313" key="4">
    <source>
        <dbReference type="Proteomes" id="UP000428325"/>
    </source>
</evidence>
<dbReference type="OrthoDB" id="35906at2157"/>
<gene>
    <name evidence="3" type="ORF">EI982_05255</name>
</gene>
<dbReference type="NCBIfam" id="TIGR01879">
    <property type="entry name" value="hydantase"/>
    <property type="match status" value="1"/>
</dbReference>
<evidence type="ECO:0000259" key="2">
    <source>
        <dbReference type="Pfam" id="PF07687"/>
    </source>
</evidence>
<proteinExistence type="predicted"/>
<dbReference type="InterPro" id="IPR010158">
    <property type="entry name" value="Amidase_Cbmase"/>
</dbReference>
<accession>A0A6B9F797</accession>
<dbReference type="Pfam" id="PF07687">
    <property type="entry name" value="M20_dimer"/>
    <property type="match status" value="1"/>
</dbReference>
<dbReference type="InterPro" id="IPR002933">
    <property type="entry name" value="Peptidase_M20"/>
</dbReference>
<dbReference type="EMBL" id="CP034345">
    <property type="protein sequence ID" value="QGX94234.1"/>
    <property type="molecule type" value="Genomic_DNA"/>
</dbReference>
<evidence type="ECO:0000256" key="1">
    <source>
        <dbReference type="ARBA" id="ARBA00022801"/>
    </source>
</evidence>
<sequence length="416" mass="45096">MVLDIDRDRFVETMKRQAEIGANENGGLDRLTLTDADREVRDWFRDQLDALDLDVRVDEMGNTFGRRPGASDDGAVLLGSHLDSQPNGGIYDGPLGVVAALEFLRTLEDEGIETERPVEIVNWTNEEGSRFQPAMMASEVWAGKTSVEAAYETTDGDGVRFVDALERIGYRGDTPAEPQGPYDSYLELHVEQGPFLERGGHDVGVVTGIVGLQWGEITFHGEANHTGTTPMQYRNDALVAASDVITGIRRLPGTLGDRTVATTGDIDVEPGSINIIPEEVRFTFDVRDPDDDVIAEGLERIKAEMRAAAEREGVDWEYEERMSAASVDFADRCVSAVREAAADLSYDAREMVSGAGHDATHAASVCDTAMVFAVSEGGKSHTPDEYTSWDDCHAAAETYANAALRLAGVADGSESA</sequence>
<dbReference type="Proteomes" id="UP000428325">
    <property type="component" value="Chromosome"/>
</dbReference>
<organism evidence="3 4">
    <name type="scientific">Haloplanus rallus</name>
    <dbReference type="NCBI Taxonomy" id="1816183"/>
    <lineage>
        <taxon>Archaea</taxon>
        <taxon>Methanobacteriati</taxon>
        <taxon>Methanobacteriota</taxon>
        <taxon>Stenosarchaea group</taxon>
        <taxon>Halobacteria</taxon>
        <taxon>Halobacteriales</taxon>
        <taxon>Haloferacaceae</taxon>
        <taxon>Haloplanus</taxon>
    </lineage>
</organism>
<dbReference type="GeneID" id="99245172"/>
<dbReference type="SUPFAM" id="SSF55031">
    <property type="entry name" value="Bacterial exopeptidase dimerisation domain"/>
    <property type="match status" value="1"/>
</dbReference>
<dbReference type="Gene3D" id="3.40.630.10">
    <property type="entry name" value="Zn peptidases"/>
    <property type="match status" value="1"/>
</dbReference>
<protein>
    <submittedName>
        <fullName evidence="3">Zn-dependent hydrolase</fullName>
    </submittedName>
</protein>
<dbReference type="Gene3D" id="3.30.70.360">
    <property type="match status" value="1"/>
</dbReference>
<evidence type="ECO:0000313" key="3">
    <source>
        <dbReference type="EMBL" id="QGX94234.1"/>
    </source>
</evidence>
<name>A0A6B9F797_9EURY</name>
<dbReference type="SUPFAM" id="SSF53187">
    <property type="entry name" value="Zn-dependent exopeptidases"/>
    <property type="match status" value="1"/>
</dbReference>
<dbReference type="GO" id="GO:0016813">
    <property type="term" value="F:hydrolase activity, acting on carbon-nitrogen (but not peptide) bonds, in linear amidines"/>
    <property type="evidence" value="ECO:0007669"/>
    <property type="project" value="InterPro"/>
</dbReference>
<dbReference type="PANTHER" id="PTHR32494">
    <property type="entry name" value="ALLANTOATE DEIMINASE-RELATED"/>
    <property type="match status" value="1"/>
</dbReference>
<dbReference type="InterPro" id="IPR011650">
    <property type="entry name" value="Peptidase_M20_dimer"/>
</dbReference>